<dbReference type="AlphaFoldDB" id="A0A8H7XPP3"/>
<name>A0A8H7XPP3_PSICU</name>
<accession>A0A8H7XPP3</accession>
<organism evidence="2">
    <name type="scientific">Psilocybe cubensis</name>
    <name type="common">Psychedelic mushroom</name>
    <name type="synonym">Stropharia cubensis</name>
    <dbReference type="NCBI Taxonomy" id="181762"/>
    <lineage>
        <taxon>Eukaryota</taxon>
        <taxon>Fungi</taxon>
        <taxon>Dikarya</taxon>
        <taxon>Basidiomycota</taxon>
        <taxon>Agaricomycotina</taxon>
        <taxon>Agaricomycetes</taxon>
        <taxon>Agaricomycetidae</taxon>
        <taxon>Agaricales</taxon>
        <taxon>Agaricineae</taxon>
        <taxon>Strophariaceae</taxon>
        <taxon>Psilocybe</taxon>
    </lineage>
</organism>
<protein>
    <submittedName>
        <fullName evidence="2">Uncharacterized protein</fullName>
    </submittedName>
</protein>
<sequence>MPAATAANKKLIGAFVQTAADADDLFRAGIPVWVIREAKWAGNDRVDSLCEYITFGRFARGFLSYGDAYNLRAYEAPIPQSTGSEQTSSTFKIGPRVATSREIRKSKQPYPIPQRQDFSEPVSVYLPPSQEAWALGLCKINTDAKRSLLVSRSMAQGGYILPNPEAFIGVTTCNKRELYITNWLKYRSALMYRLTESQGRCPLTATASSSTSTRTSSKSSQRGEILQRIFENFDFHASGVAVNGHKHQVAWRGQALIKGQELDINLVREVLWELSELNFWFDLIALDHHLYCRTLKVEREGQILQSREDDILLCFAGGPLGTSPFLAHIANADIGIAAGDWMVRRAYIIYLQNAMRDWEGFDSAAKQCHEVDLFTRSSDILSFAEHQYLLFEVVLVRLFIQLFYDAFGRLTERRLLSALLAILGRSSSCVLSFRLSLWYPWPLVFKHPLDLDYVNSAPFSANFSKWPGHALLVAATLQTWRKLGANFSSCGMMGGVYGHAAPPPASFGPLSGAHPEYRGIYKTAALEKVKQNIKLFLLQHTKNPGPQKPHKPDHPESRPQLCLGGGSHRANAGRWLQVCQKQSCYMHQRPRFVTEPLSPEVLSGLDALFAIQDEIHAASPALSPSPALSSSPCRRNRAVPAVFSTPTSQPSSSKRRLSPPPFASTSQASSSKRPLSPLPEPDRVSPFKRRKILDVLDELPPPNVPQGIDEAEIRRRINILLDALEPAAAPTSPPVAPPARSPPTPEAVDEAEIFDLTQPVLVLFMLQDHSQFEETLYPCHDGRLCLNDYKLLLGRQGFEQGLYIEYFCFNTDEWTPCLWATRHLISGHDQILRFCYA</sequence>
<dbReference type="EMBL" id="JAFIQS010000013">
    <property type="protein sequence ID" value="KAG5163786.1"/>
    <property type="molecule type" value="Genomic_DNA"/>
</dbReference>
<feature type="region of interest" description="Disordered" evidence="1">
    <location>
        <begin position="541"/>
        <end position="565"/>
    </location>
</feature>
<feature type="region of interest" description="Disordered" evidence="1">
    <location>
        <begin position="642"/>
        <end position="684"/>
    </location>
</feature>
<comment type="caution">
    <text evidence="2">The sequence shown here is derived from an EMBL/GenBank/DDBJ whole genome shotgun (WGS) entry which is preliminary data.</text>
</comment>
<reference evidence="2" key="1">
    <citation type="submission" date="2021-02" db="EMBL/GenBank/DDBJ databases">
        <title>Psilocybe cubensis genome.</title>
        <authorList>
            <person name="Mckernan K.J."/>
            <person name="Crawford S."/>
            <person name="Trippe A."/>
            <person name="Kane L.T."/>
            <person name="Mclaughlin S."/>
        </authorList>
    </citation>
    <scope>NUCLEOTIDE SEQUENCE [LARGE SCALE GENOMIC DNA]</scope>
    <source>
        <strain evidence="2">MGC-MH-2018</strain>
    </source>
</reference>
<evidence type="ECO:0000313" key="2">
    <source>
        <dbReference type="EMBL" id="KAG5163786.1"/>
    </source>
</evidence>
<evidence type="ECO:0000256" key="1">
    <source>
        <dbReference type="SAM" id="MobiDB-lite"/>
    </source>
</evidence>
<feature type="compositionally biased region" description="Polar residues" evidence="1">
    <location>
        <begin position="663"/>
        <end position="673"/>
    </location>
</feature>
<gene>
    <name evidence="2" type="ORF">JR316_010977</name>
</gene>
<proteinExistence type="predicted"/>